<evidence type="ECO:0000313" key="4">
    <source>
        <dbReference type="Proteomes" id="UP001498398"/>
    </source>
</evidence>
<keyword evidence="2" id="KW-1133">Transmembrane helix</keyword>
<feature type="transmembrane region" description="Helical" evidence="2">
    <location>
        <begin position="28"/>
        <end position="48"/>
    </location>
</feature>
<evidence type="ECO:0000313" key="3">
    <source>
        <dbReference type="EMBL" id="KAK7451714.1"/>
    </source>
</evidence>
<keyword evidence="2" id="KW-0472">Membrane</keyword>
<feature type="transmembrane region" description="Helical" evidence="2">
    <location>
        <begin position="155"/>
        <end position="179"/>
    </location>
</feature>
<sequence>MSSQTRQTHPLTLDDILWIRNSTLLNNAAVFFFYGAEIALSLATMYFVCGLPKSMERRTLFAFTLFILFVATALCVLQMELKVGVTVLVNFALETANVFKDSFNPRDLKFMMTIPLLATYLLAVIQMGYKTLCHHKDISKNLSLSNNIVVKGQKIFCLFVESGLAYCILWIAYTIVIVRTSPNDEIPLATWIFQLSTPLISMINATLIMLMTVLDRLRHEIRDAPPLPQSVGFTSTQIRSPIAEQQMSSLPIHLQIEPYNLRYEQQSSDPDVLSANSQPNLPHITPYNLKYQPIIPETTLEGMPRHSNPHTGTSSGPSVRSNVSVVPGSYPIQANSTPTTRQIQLQEEADDLREQVQAILSAVNNSNEGMQVAMAGMMAHIRSLESQINSESARGLVNEPPPVYY</sequence>
<keyword evidence="2" id="KW-0812">Transmembrane</keyword>
<feature type="transmembrane region" description="Helical" evidence="2">
    <location>
        <begin position="60"/>
        <end position="79"/>
    </location>
</feature>
<accession>A0ABR1J8J8</accession>
<dbReference type="EMBL" id="JBANRG010000030">
    <property type="protein sequence ID" value="KAK7451714.1"/>
    <property type="molecule type" value="Genomic_DNA"/>
</dbReference>
<protein>
    <submittedName>
        <fullName evidence="3">Uncharacterized protein</fullName>
    </submittedName>
</protein>
<reference evidence="3 4" key="1">
    <citation type="submission" date="2024-01" db="EMBL/GenBank/DDBJ databases">
        <title>A draft genome for the cacao thread blight pathogen Marasmiellus scandens.</title>
        <authorList>
            <person name="Baruah I.K."/>
            <person name="Leung J."/>
            <person name="Bukari Y."/>
            <person name="Amoako-Attah I."/>
            <person name="Meinhardt L.W."/>
            <person name="Bailey B.A."/>
            <person name="Cohen S.P."/>
        </authorList>
    </citation>
    <scope>NUCLEOTIDE SEQUENCE [LARGE SCALE GENOMIC DNA]</scope>
    <source>
        <strain evidence="3 4">GH-19</strain>
    </source>
</reference>
<name>A0ABR1J8J8_9AGAR</name>
<feature type="compositionally biased region" description="Polar residues" evidence="1">
    <location>
        <begin position="309"/>
        <end position="322"/>
    </location>
</feature>
<evidence type="ECO:0000256" key="1">
    <source>
        <dbReference type="SAM" id="MobiDB-lite"/>
    </source>
</evidence>
<evidence type="ECO:0000256" key="2">
    <source>
        <dbReference type="SAM" id="Phobius"/>
    </source>
</evidence>
<feature type="transmembrane region" description="Helical" evidence="2">
    <location>
        <begin position="110"/>
        <end position="129"/>
    </location>
</feature>
<dbReference type="Proteomes" id="UP001498398">
    <property type="component" value="Unassembled WGS sequence"/>
</dbReference>
<feature type="region of interest" description="Disordered" evidence="1">
    <location>
        <begin position="301"/>
        <end position="322"/>
    </location>
</feature>
<proteinExistence type="predicted"/>
<gene>
    <name evidence="3" type="ORF">VKT23_012393</name>
</gene>
<feature type="transmembrane region" description="Helical" evidence="2">
    <location>
        <begin position="191"/>
        <end position="214"/>
    </location>
</feature>
<keyword evidence="4" id="KW-1185">Reference proteome</keyword>
<comment type="caution">
    <text evidence="3">The sequence shown here is derived from an EMBL/GenBank/DDBJ whole genome shotgun (WGS) entry which is preliminary data.</text>
</comment>
<organism evidence="3 4">
    <name type="scientific">Marasmiellus scandens</name>
    <dbReference type="NCBI Taxonomy" id="2682957"/>
    <lineage>
        <taxon>Eukaryota</taxon>
        <taxon>Fungi</taxon>
        <taxon>Dikarya</taxon>
        <taxon>Basidiomycota</taxon>
        <taxon>Agaricomycotina</taxon>
        <taxon>Agaricomycetes</taxon>
        <taxon>Agaricomycetidae</taxon>
        <taxon>Agaricales</taxon>
        <taxon>Marasmiineae</taxon>
        <taxon>Omphalotaceae</taxon>
        <taxon>Marasmiellus</taxon>
    </lineage>
</organism>